<comment type="similarity">
    <text evidence="2">Belongs to the DadA oxidoreductase family.</text>
</comment>
<evidence type="ECO:0000313" key="8">
    <source>
        <dbReference type="EMBL" id="WOW94444.1"/>
    </source>
</evidence>
<dbReference type="RefSeq" id="WP_014572095.1">
    <property type="nucleotide sequence ID" value="NZ_CP015894.2"/>
</dbReference>
<dbReference type="EC" id="1.-.-.-" evidence="6"/>
<dbReference type="Proteomes" id="UP000663552">
    <property type="component" value="Chromosome"/>
</dbReference>
<sequence>MKKIAIIGGGIIGMTLANYLDTDKFEISLFDDEKNQATKASAGIISPWLSKRRNQKWYQLAKDGAAFFEKLKTDFELTDEVYEKCGTLFLRKNSDLEELEKLALERRKNAPEMGEIKVLSKEETVSLFPLLKPSESLYLSGGARLDGKAYLAHLKKRAQARGVKFFAERATILKADEKWEIVHQGESDVVDDLVLCPGPALKELLSEIGIDVDVRPQKGQLLSFKTDFDTKDWPVLFLEGAADIIPFQEGEILIGATHENEKGWDLSESEAAFFDLTEGIKPYFSESKLIEFPYHYRVGTRAYSADFSPFFGPHPAFSSLAFASALGSSGLTTGPYIAYLLAQYFNHPETKWDYSIYQKDINTYLKYPNC</sequence>
<evidence type="ECO:0000256" key="1">
    <source>
        <dbReference type="ARBA" id="ARBA00001974"/>
    </source>
</evidence>
<dbReference type="Gene3D" id="3.30.9.10">
    <property type="entry name" value="D-Amino Acid Oxidase, subunit A, domain 2"/>
    <property type="match status" value="1"/>
</dbReference>
<evidence type="ECO:0000313" key="6">
    <source>
        <dbReference type="EMBL" id="ARE29182.1"/>
    </source>
</evidence>
<dbReference type="PANTHER" id="PTHR13847">
    <property type="entry name" value="SARCOSINE DEHYDROGENASE-RELATED"/>
    <property type="match status" value="1"/>
</dbReference>
<name>A0A166X5T7_LACLC</name>
<protein>
    <submittedName>
        <fullName evidence="6">FAD-dependent oxidoreductase</fullName>
        <ecNumber evidence="6">1.-.-.-</ecNumber>
    </submittedName>
    <submittedName>
        <fullName evidence="7">Glycine/D-amino acid oxidase family protein</fullName>
    </submittedName>
</protein>
<reference evidence="9 10" key="1">
    <citation type="journal article" date="2017" name="BMC Genomics">
        <title>Comparative and functional genomics of the Lactococcus lactis taxon; insights into evolution and niche adaptation.</title>
        <authorList>
            <person name="Kelleher P."/>
            <person name="Bottacini F."/>
            <person name="Mahony J."/>
            <person name="Kilcawley K.N."/>
            <person name="van Sinderen D."/>
        </authorList>
    </citation>
    <scope>NUCLEOTIDE SEQUENCE [LARGE SCALE GENOMIC DNA]</scope>
    <source>
        <strain evidence="6 9">JM1</strain>
        <strain evidence="8 10">UC109</strain>
    </source>
</reference>
<evidence type="ECO:0000259" key="5">
    <source>
        <dbReference type="Pfam" id="PF01266"/>
    </source>
</evidence>
<dbReference type="GO" id="GO:0005737">
    <property type="term" value="C:cytoplasm"/>
    <property type="evidence" value="ECO:0007669"/>
    <property type="project" value="TreeGrafter"/>
</dbReference>
<dbReference type="EMBL" id="CP032148">
    <property type="protein sequence ID" value="QSD63721.1"/>
    <property type="molecule type" value="Genomic_DNA"/>
</dbReference>
<dbReference type="SUPFAM" id="SSF54373">
    <property type="entry name" value="FAD-linked reductases, C-terminal domain"/>
    <property type="match status" value="1"/>
</dbReference>
<keyword evidence="3" id="KW-0285">Flavoprotein</keyword>
<keyword evidence="4 6" id="KW-0560">Oxidoreductase</keyword>
<dbReference type="AlphaFoldDB" id="A0A166X5T7"/>
<comment type="cofactor">
    <cofactor evidence="1">
        <name>FAD</name>
        <dbReference type="ChEBI" id="CHEBI:57692"/>
    </cofactor>
</comment>
<evidence type="ECO:0000313" key="7">
    <source>
        <dbReference type="EMBL" id="QSD63721.1"/>
    </source>
</evidence>
<dbReference type="InterPro" id="IPR036188">
    <property type="entry name" value="FAD/NAD-bd_sf"/>
</dbReference>
<organism evidence="6 9">
    <name type="scientific">Lactococcus lactis subsp. cremoris</name>
    <name type="common">Streptococcus cremoris</name>
    <dbReference type="NCBI Taxonomy" id="1359"/>
    <lineage>
        <taxon>Bacteria</taxon>
        <taxon>Bacillati</taxon>
        <taxon>Bacillota</taxon>
        <taxon>Bacilli</taxon>
        <taxon>Lactobacillales</taxon>
        <taxon>Streptococcaceae</taxon>
        <taxon>Lactococcus</taxon>
    </lineage>
</organism>
<gene>
    <name evidence="7" type="ORF">LL1196_2110</name>
    <name evidence="6" type="ORF">LLJM1_1830</name>
    <name evidence="8" type="ORF">LLUC109_1765</name>
</gene>
<dbReference type="Gene3D" id="3.50.50.60">
    <property type="entry name" value="FAD/NAD(P)-binding domain"/>
    <property type="match status" value="1"/>
</dbReference>
<dbReference type="PANTHER" id="PTHR13847:SF286">
    <property type="entry name" value="D-AMINO ACID DEHYDROGENASE"/>
    <property type="match status" value="1"/>
</dbReference>
<evidence type="ECO:0000256" key="3">
    <source>
        <dbReference type="ARBA" id="ARBA00022630"/>
    </source>
</evidence>
<proteinExistence type="inferred from homology"/>
<dbReference type="SUPFAM" id="SSF51905">
    <property type="entry name" value="FAD/NAD(P)-binding domain"/>
    <property type="match status" value="1"/>
</dbReference>
<accession>A0A166X5T7</accession>
<dbReference type="Pfam" id="PF01266">
    <property type="entry name" value="DAO"/>
    <property type="match status" value="1"/>
</dbReference>
<evidence type="ECO:0000313" key="10">
    <source>
        <dbReference type="Proteomes" id="UP000192016"/>
    </source>
</evidence>
<dbReference type="Proteomes" id="UP000191806">
    <property type="component" value="Chromosome"/>
</dbReference>
<dbReference type="Proteomes" id="UP000192016">
    <property type="component" value="Chromosome"/>
</dbReference>
<evidence type="ECO:0000256" key="4">
    <source>
        <dbReference type="ARBA" id="ARBA00023002"/>
    </source>
</evidence>
<dbReference type="InterPro" id="IPR006076">
    <property type="entry name" value="FAD-dep_OxRdtase"/>
</dbReference>
<evidence type="ECO:0000313" key="9">
    <source>
        <dbReference type="Proteomes" id="UP000191806"/>
    </source>
</evidence>
<dbReference type="GO" id="GO:0016491">
    <property type="term" value="F:oxidoreductase activity"/>
    <property type="evidence" value="ECO:0007669"/>
    <property type="project" value="UniProtKB-KW"/>
</dbReference>
<dbReference type="EMBL" id="CP015899">
    <property type="protein sequence ID" value="ARE29182.1"/>
    <property type="molecule type" value="Genomic_DNA"/>
</dbReference>
<feature type="domain" description="FAD dependent oxidoreductase" evidence="5">
    <location>
        <begin position="3"/>
        <end position="343"/>
    </location>
</feature>
<reference evidence="6" key="3">
    <citation type="submission" date="2023-03" db="EMBL/GenBank/DDBJ databases">
        <authorList>
            <person name="McDonnell B."/>
        </authorList>
    </citation>
    <scope>NUCLEOTIDE SEQUENCE</scope>
    <source>
        <strain evidence="6">JM1</strain>
        <strain evidence="8">UC109</strain>
    </source>
</reference>
<reference evidence="7" key="2">
    <citation type="journal article" date="2020" name="Mol. Microbiol.">
        <title>The CWPS Rubik's cube: Linking diversity of cell wall polysaccharide structures with the encoded biosynthetic machinery of selected Lactococcus lactis strains.</title>
        <authorList>
            <person name="Mahony J."/>
            <person name="Frantzen C."/>
            <person name="Vinogradov E."/>
            <person name="Sadovskaya I."/>
            <person name="Theodorou I."/>
            <person name="Kelleher P."/>
            <person name="Chapot-Chartier M.P."/>
            <person name="Cambillau C."/>
            <person name="Holo H."/>
            <person name="van Sinderen D."/>
        </authorList>
    </citation>
    <scope>NUCLEOTIDE SEQUENCE</scope>
    <source>
        <strain evidence="7">1196</strain>
    </source>
</reference>
<evidence type="ECO:0000256" key="2">
    <source>
        <dbReference type="ARBA" id="ARBA00009410"/>
    </source>
</evidence>
<dbReference type="EMBL" id="CP015907">
    <property type="protein sequence ID" value="WOW94444.1"/>
    <property type="molecule type" value="Genomic_DNA"/>
</dbReference>